<evidence type="ECO:0000256" key="1">
    <source>
        <dbReference type="SAM" id="SignalP"/>
    </source>
</evidence>
<dbReference type="InterPro" id="IPR009273">
    <property type="entry name" value="DUF930"/>
</dbReference>
<dbReference type="Pfam" id="PF06059">
    <property type="entry name" value="DUF930"/>
    <property type="match status" value="1"/>
</dbReference>
<reference evidence="2 3" key="1">
    <citation type="submission" date="2017-08" db="EMBL/GenBank/DDBJ databases">
        <title>Infants hospitalized years apart are colonized by the same room-sourced microbial strains.</title>
        <authorList>
            <person name="Brooks B."/>
            <person name="Olm M.R."/>
            <person name="Firek B.A."/>
            <person name="Baker R."/>
            <person name="Thomas B.C."/>
            <person name="Morowitz M.J."/>
            <person name="Banfield J.F."/>
        </authorList>
    </citation>
    <scope>NUCLEOTIDE SEQUENCE [LARGE SCALE GENOMIC DNA]</scope>
    <source>
        <strain evidence="2">S2_005_003_R2_43</strain>
    </source>
</reference>
<dbReference type="AlphaFoldDB" id="A0A2W5MJC6"/>
<organism evidence="2 3">
    <name type="scientific">Ancylobacter novellus</name>
    <name type="common">Thiobacillus novellus</name>
    <dbReference type="NCBI Taxonomy" id="921"/>
    <lineage>
        <taxon>Bacteria</taxon>
        <taxon>Pseudomonadati</taxon>
        <taxon>Pseudomonadota</taxon>
        <taxon>Alphaproteobacteria</taxon>
        <taxon>Hyphomicrobiales</taxon>
        <taxon>Xanthobacteraceae</taxon>
        <taxon>Ancylobacter</taxon>
    </lineage>
</organism>
<dbReference type="EMBL" id="QFPN01000002">
    <property type="protein sequence ID" value="PZQ17703.1"/>
    <property type="molecule type" value="Genomic_DNA"/>
</dbReference>
<evidence type="ECO:0000313" key="2">
    <source>
        <dbReference type="EMBL" id="PZQ17703.1"/>
    </source>
</evidence>
<comment type="caution">
    <text evidence="2">The sequence shown here is derived from an EMBL/GenBank/DDBJ whole genome shotgun (WGS) entry which is preliminary data.</text>
</comment>
<sequence>MGSRMKAASRLTAALLSVAAVSPAMALDRSLEASLLKLDPDTRFHQLCDIETMRRISAENGPLHPDRMVMDAEREAELAGDVIIGRGAAIRSGGRWYRMTFECRATADRLTVLELDYRIGAAIPESLWETIGLWR</sequence>
<feature type="signal peptide" evidence="1">
    <location>
        <begin position="1"/>
        <end position="26"/>
    </location>
</feature>
<name>A0A2W5MJC6_ANCNO</name>
<protein>
    <recommendedName>
        <fullName evidence="4">DUF930 domain-containing protein</fullName>
    </recommendedName>
</protein>
<proteinExistence type="predicted"/>
<accession>A0A2W5MJC6</accession>
<evidence type="ECO:0008006" key="4">
    <source>
        <dbReference type="Google" id="ProtNLM"/>
    </source>
</evidence>
<feature type="chain" id="PRO_5015899010" description="DUF930 domain-containing protein" evidence="1">
    <location>
        <begin position="27"/>
        <end position="135"/>
    </location>
</feature>
<gene>
    <name evidence="2" type="ORF">DI565_02880</name>
</gene>
<dbReference type="Proteomes" id="UP000249577">
    <property type="component" value="Unassembled WGS sequence"/>
</dbReference>
<evidence type="ECO:0000313" key="3">
    <source>
        <dbReference type="Proteomes" id="UP000249577"/>
    </source>
</evidence>
<keyword evidence="1" id="KW-0732">Signal</keyword>